<evidence type="ECO:0000313" key="2">
    <source>
        <dbReference type="Proteomes" id="UP000015442"/>
    </source>
</evidence>
<dbReference type="EMBL" id="AKWY02000001">
    <property type="protein sequence ID" value="EQA73949.1"/>
    <property type="molecule type" value="Genomic_DNA"/>
</dbReference>
<proteinExistence type="predicted"/>
<dbReference type="Proteomes" id="UP000015442">
    <property type="component" value="Unassembled WGS sequence"/>
</dbReference>
<protein>
    <submittedName>
        <fullName evidence="1">Uncharacterized protein</fullName>
    </submittedName>
</protein>
<gene>
    <name evidence="1" type="ORF">LEP1GSC059_3955</name>
</gene>
<reference evidence="1 2" key="1">
    <citation type="submission" date="2013-05" db="EMBL/GenBank/DDBJ databases">
        <authorList>
            <person name="Harkins D.M."/>
            <person name="Durkin A.S."/>
            <person name="Brinkac L.M."/>
            <person name="Haft D.H."/>
            <person name="Selengut J.D."/>
            <person name="Sanka R."/>
            <person name="DePew J."/>
            <person name="Purushe J."/>
            <person name="Hartskeerl R.A."/>
            <person name="Ahmed A."/>
            <person name="van der Linden H."/>
            <person name="Goris M.G.A."/>
            <person name="Vinetz J.M."/>
            <person name="Sutton G.G."/>
            <person name="Nierman W.C."/>
            <person name="Fouts D.E."/>
        </authorList>
    </citation>
    <scope>NUCLEOTIDE SEQUENCE [LARGE SCALE GENOMIC DNA]</scope>
    <source>
        <strain evidence="1 2">CZ214</strain>
    </source>
</reference>
<dbReference type="AlphaFoldDB" id="T0FUJ0"/>
<name>T0FUJ0_9LEPT</name>
<comment type="caution">
    <text evidence="1">The sequence shown here is derived from an EMBL/GenBank/DDBJ whole genome shotgun (WGS) entry which is preliminary data.</text>
</comment>
<evidence type="ECO:0000313" key="1">
    <source>
        <dbReference type="EMBL" id="EQA73949.1"/>
    </source>
</evidence>
<sequence>MEFFNNSNLELLFESDVFLFGKRKNLSFGVFRFYRGF</sequence>
<accession>T0FUJ0</accession>
<organism evidence="1 2">
    <name type="scientific">Leptospira noguchii serovar Panama str. CZ214</name>
    <dbReference type="NCBI Taxonomy" id="1001595"/>
    <lineage>
        <taxon>Bacteria</taxon>
        <taxon>Pseudomonadati</taxon>
        <taxon>Spirochaetota</taxon>
        <taxon>Spirochaetia</taxon>
        <taxon>Leptospirales</taxon>
        <taxon>Leptospiraceae</taxon>
        <taxon>Leptospira</taxon>
    </lineage>
</organism>